<dbReference type="EMBL" id="CP036425">
    <property type="protein sequence ID" value="QDU32972.1"/>
    <property type="molecule type" value="Genomic_DNA"/>
</dbReference>
<sequence>MKEVVPTELFGGGKDTADTTALWMRPWVVALVYGVLLIYGSLLPFDLGELNIDRVLIAMGSMPVWRSGSGSFSRLGVAGWLSDWGINVLMYIPFGVLVRLAMRRVFGQWWLQISVAMFVTIGLSYCVESLQTLSGWRVGSLNDWLSNSLGGIVGAMCGARLNQLRSVLAFKLYIWWARLRLDVEVRRTYLLRLVIAGTVLVLSLLMLHAKLVDYLMDHAGDGRLSEMPFYAYYLQPYDVSAVLIGSSFVVYAVVGLLLLILIQSKRVDSHATLTLAVVAGIAYAMQLLMNVSGRFAFDTTEPIIAVGAVMVVYGVVHYAQRSIKASCRRHEQVAVKHDRRRKPFEYG</sequence>
<dbReference type="Pfam" id="PF04892">
    <property type="entry name" value="VanZ"/>
    <property type="match status" value="1"/>
</dbReference>
<dbReference type="AlphaFoldDB" id="A0A517YRW8"/>
<accession>A0A517YRW8</accession>
<keyword evidence="1" id="KW-0812">Transmembrane</keyword>
<dbReference type="Proteomes" id="UP000317369">
    <property type="component" value="Chromosome"/>
</dbReference>
<evidence type="ECO:0000313" key="4">
    <source>
        <dbReference type="Proteomes" id="UP000317369"/>
    </source>
</evidence>
<gene>
    <name evidence="3" type="ORF">KS4_10110</name>
</gene>
<feature type="domain" description="VanZ-like" evidence="2">
    <location>
        <begin position="85"/>
        <end position="157"/>
    </location>
</feature>
<dbReference type="RefSeq" id="WP_145075350.1">
    <property type="nucleotide sequence ID" value="NZ_CP036425.1"/>
</dbReference>
<protein>
    <submittedName>
        <fullName evidence="3">VanZ like family protein</fullName>
    </submittedName>
</protein>
<feature type="transmembrane region" description="Helical" evidence="1">
    <location>
        <begin position="27"/>
        <end position="45"/>
    </location>
</feature>
<feature type="transmembrane region" description="Helical" evidence="1">
    <location>
        <begin position="147"/>
        <end position="168"/>
    </location>
</feature>
<feature type="transmembrane region" description="Helical" evidence="1">
    <location>
        <begin position="303"/>
        <end position="319"/>
    </location>
</feature>
<feature type="transmembrane region" description="Helical" evidence="1">
    <location>
        <begin position="239"/>
        <end position="261"/>
    </location>
</feature>
<keyword evidence="1" id="KW-0472">Membrane</keyword>
<evidence type="ECO:0000313" key="3">
    <source>
        <dbReference type="EMBL" id="QDU32972.1"/>
    </source>
</evidence>
<feature type="transmembrane region" description="Helical" evidence="1">
    <location>
        <begin position="84"/>
        <end position="102"/>
    </location>
</feature>
<feature type="transmembrane region" description="Helical" evidence="1">
    <location>
        <begin position="109"/>
        <end position="127"/>
    </location>
</feature>
<evidence type="ECO:0000256" key="1">
    <source>
        <dbReference type="SAM" id="Phobius"/>
    </source>
</evidence>
<reference evidence="3 4" key="1">
    <citation type="submission" date="2019-02" db="EMBL/GenBank/DDBJ databases">
        <title>Deep-cultivation of Planctomycetes and their phenomic and genomic characterization uncovers novel biology.</title>
        <authorList>
            <person name="Wiegand S."/>
            <person name="Jogler M."/>
            <person name="Boedeker C."/>
            <person name="Pinto D."/>
            <person name="Vollmers J."/>
            <person name="Rivas-Marin E."/>
            <person name="Kohn T."/>
            <person name="Peeters S.H."/>
            <person name="Heuer A."/>
            <person name="Rast P."/>
            <person name="Oberbeckmann S."/>
            <person name="Bunk B."/>
            <person name="Jeske O."/>
            <person name="Meyerdierks A."/>
            <person name="Storesund J.E."/>
            <person name="Kallscheuer N."/>
            <person name="Luecker S."/>
            <person name="Lage O.M."/>
            <person name="Pohl T."/>
            <person name="Merkel B.J."/>
            <person name="Hornburger P."/>
            <person name="Mueller R.-W."/>
            <person name="Bruemmer F."/>
            <person name="Labrenz M."/>
            <person name="Spormann A.M."/>
            <person name="Op den Camp H."/>
            <person name="Overmann J."/>
            <person name="Amann R."/>
            <person name="Jetten M.S.M."/>
            <person name="Mascher T."/>
            <person name="Medema M.H."/>
            <person name="Devos D.P."/>
            <person name="Kaster A.-K."/>
            <person name="Ovreas L."/>
            <person name="Rohde M."/>
            <person name="Galperin M.Y."/>
            <person name="Jogler C."/>
        </authorList>
    </citation>
    <scope>NUCLEOTIDE SEQUENCE [LARGE SCALE GENOMIC DNA]</scope>
    <source>
        <strain evidence="3 4">KS4</strain>
    </source>
</reference>
<dbReference type="InterPro" id="IPR006976">
    <property type="entry name" value="VanZ-like"/>
</dbReference>
<feature type="transmembrane region" description="Helical" evidence="1">
    <location>
        <begin position="189"/>
        <end position="209"/>
    </location>
</feature>
<organism evidence="3 4">
    <name type="scientific">Poriferisphaera corsica</name>
    <dbReference type="NCBI Taxonomy" id="2528020"/>
    <lineage>
        <taxon>Bacteria</taxon>
        <taxon>Pseudomonadati</taxon>
        <taxon>Planctomycetota</taxon>
        <taxon>Phycisphaerae</taxon>
        <taxon>Phycisphaerales</taxon>
        <taxon>Phycisphaeraceae</taxon>
        <taxon>Poriferisphaera</taxon>
    </lineage>
</organism>
<proteinExistence type="predicted"/>
<evidence type="ECO:0000259" key="2">
    <source>
        <dbReference type="Pfam" id="PF04892"/>
    </source>
</evidence>
<keyword evidence="1" id="KW-1133">Transmembrane helix</keyword>
<name>A0A517YRW8_9BACT</name>
<dbReference type="OrthoDB" id="580754at2"/>
<keyword evidence="4" id="KW-1185">Reference proteome</keyword>
<feature type="transmembrane region" description="Helical" evidence="1">
    <location>
        <begin position="273"/>
        <end position="297"/>
    </location>
</feature>
<dbReference type="KEGG" id="pcor:KS4_10110"/>